<keyword evidence="1" id="KW-0238">DNA-binding</keyword>
<organism evidence="3 4">
    <name type="scientific">Rhizomicrobium electricum</name>
    <dbReference type="NCBI Taxonomy" id="480070"/>
    <lineage>
        <taxon>Bacteria</taxon>
        <taxon>Pseudomonadati</taxon>
        <taxon>Pseudomonadota</taxon>
        <taxon>Alphaproteobacteria</taxon>
        <taxon>Micropepsales</taxon>
        <taxon>Micropepsaceae</taxon>
        <taxon>Rhizomicrobium</taxon>
    </lineage>
</organism>
<accession>A0ABP3PWH1</accession>
<dbReference type="Pfam" id="PF01381">
    <property type="entry name" value="HTH_3"/>
    <property type="match status" value="1"/>
</dbReference>
<reference evidence="4" key="1">
    <citation type="journal article" date="2019" name="Int. J. Syst. Evol. Microbiol.">
        <title>The Global Catalogue of Microorganisms (GCM) 10K type strain sequencing project: providing services to taxonomists for standard genome sequencing and annotation.</title>
        <authorList>
            <consortium name="The Broad Institute Genomics Platform"/>
            <consortium name="The Broad Institute Genome Sequencing Center for Infectious Disease"/>
            <person name="Wu L."/>
            <person name="Ma J."/>
        </authorList>
    </citation>
    <scope>NUCLEOTIDE SEQUENCE [LARGE SCALE GENOMIC DNA]</scope>
    <source>
        <strain evidence="4">JCM 15089</strain>
    </source>
</reference>
<dbReference type="RefSeq" id="WP_166935887.1">
    <property type="nucleotide sequence ID" value="NZ_BAAADD010000006.1"/>
</dbReference>
<keyword evidence="4" id="KW-1185">Reference proteome</keyword>
<dbReference type="EMBL" id="BAAADD010000006">
    <property type="protein sequence ID" value="GAA0574113.1"/>
    <property type="molecule type" value="Genomic_DNA"/>
</dbReference>
<sequence>MTKTTENGSPHPLDIALGSRIRLRRRELGYSQEQLAREVGITFQQVQKYEHGTNRVSFSRLVEIAQALHCGVSDIVGDLDKPGETSAFSRHLASLNEPGATDLLDAYASITQPKHRRAILNLAKQLAEGKADELYGIDEETVA</sequence>
<comment type="caution">
    <text evidence="3">The sequence shown here is derived from an EMBL/GenBank/DDBJ whole genome shotgun (WGS) entry which is preliminary data.</text>
</comment>
<name>A0ABP3PWH1_9PROT</name>
<evidence type="ECO:0000259" key="2">
    <source>
        <dbReference type="PROSITE" id="PS50943"/>
    </source>
</evidence>
<dbReference type="InterPro" id="IPR010982">
    <property type="entry name" value="Lambda_DNA-bd_dom_sf"/>
</dbReference>
<dbReference type="InterPro" id="IPR001387">
    <property type="entry name" value="Cro/C1-type_HTH"/>
</dbReference>
<protein>
    <submittedName>
        <fullName evidence="3">Helix-turn-helix domain-containing protein</fullName>
    </submittedName>
</protein>
<dbReference type="Gene3D" id="1.10.260.40">
    <property type="entry name" value="lambda repressor-like DNA-binding domains"/>
    <property type="match status" value="1"/>
</dbReference>
<evidence type="ECO:0000313" key="4">
    <source>
        <dbReference type="Proteomes" id="UP001499951"/>
    </source>
</evidence>
<dbReference type="PROSITE" id="PS50943">
    <property type="entry name" value="HTH_CROC1"/>
    <property type="match status" value="1"/>
</dbReference>
<dbReference type="SUPFAM" id="SSF47413">
    <property type="entry name" value="lambda repressor-like DNA-binding domains"/>
    <property type="match status" value="1"/>
</dbReference>
<gene>
    <name evidence="3" type="ORF">GCM10008942_23530</name>
</gene>
<dbReference type="SMART" id="SM00530">
    <property type="entry name" value="HTH_XRE"/>
    <property type="match status" value="1"/>
</dbReference>
<evidence type="ECO:0000256" key="1">
    <source>
        <dbReference type="ARBA" id="ARBA00023125"/>
    </source>
</evidence>
<dbReference type="PANTHER" id="PTHR46558">
    <property type="entry name" value="TRACRIPTIONAL REGULATORY PROTEIN-RELATED-RELATED"/>
    <property type="match status" value="1"/>
</dbReference>
<dbReference type="Proteomes" id="UP001499951">
    <property type="component" value="Unassembled WGS sequence"/>
</dbReference>
<dbReference type="CDD" id="cd00093">
    <property type="entry name" value="HTH_XRE"/>
    <property type="match status" value="1"/>
</dbReference>
<evidence type="ECO:0000313" key="3">
    <source>
        <dbReference type="EMBL" id="GAA0574113.1"/>
    </source>
</evidence>
<feature type="domain" description="HTH cro/C1-type" evidence="2">
    <location>
        <begin position="21"/>
        <end position="75"/>
    </location>
</feature>
<proteinExistence type="predicted"/>
<dbReference type="PANTHER" id="PTHR46558:SF11">
    <property type="entry name" value="HTH-TYPE TRANSCRIPTIONAL REGULATOR XRE"/>
    <property type="match status" value="1"/>
</dbReference>